<organism evidence="2 3">
    <name type="scientific">Dendrobium nobile</name>
    <name type="common">Orchid</name>
    <dbReference type="NCBI Taxonomy" id="94219"/>
    <lineage>
        <taxon>Eukaryota</taxon>
        <taxon>Viridiplantae</taxon>
        <taxon>Streptophyta</taxon>
        <taxon>Embryophyta</taxon>
        <taxon>Tracheophyta</taxon>
        <taxon>Spermatophyta</taxon>
        <taxon>Magnoliopsida</taxon>
        <taxon>Liliopsida</taxon>
        <taxon>Asparagales</taxon>
        <taxon>Orchidaceae</taxon>
        <taxon>Epidendroideae</taxon>
        <taxon>Malaxideae</taxon>
        <taxon>Dendrobiinae</taxon>
        <taxon>Dendrobium</taxon>
    </lineage>
</organism>
<feature type="region of interest" description="Disordered" evidence="1">
    <location>
        <begin position="1"/>
        <end position="33"/>
    </location>
</feature>
<evidence type="ECO:0000256" key="1">
    <source>
        <dbReference type="SAM" id="MobiDB-lite"/>
    </source>
</evidence>
<proteinExistence type="predicted"/>
<dbReference type="AlphaFoldDB" id="A0A8T3C6T6"/>
<evidence type="ECO:0000313" key="3">
    <source>
        <dbReference type="Proteomes" id="UP000829196"/>
    </source>
</evidence>
<accession>A0A8T3C6T6</accession>
<dbReference type="Proteomes" id="UP000829196">
    <property type="component" value="Unassembled WGS sequence"/>
</dbReference>
<comment type="caution">
    <text evidence="2">The sequence shown here is derived from an EMBL/GenBank/DDBJ whole genome shotgun (WGS) entry which is preliminary data.</text>
</comment>
<keyword evidence="3" id="KW-1185">Reference proteome</keyword>
<dbReference type="EMBL" id="JAGYWB010000003">
    <property type="protein sequence ID" value="KAI0527525.1"/>
    <property type="molecule type" value="Genomic_DNA"/>
</dbReference>
<name>A0A8T3C6T6_DENNO</name>
<feature type="compositionally biased region" description="Polar residues" evidence="1">
    <location>
        <begin position="1"/>
        <end position="18"/>
    </location>
</feature>
<feature type="compositionally biased region" description="Basic residues" evidence="1">
    <location>
        <begin position="19"/>
        <end position="28"/>
    </location>
</feature>
<reference evidence="2" key="1">
    <citation type="journal article" date="2022" name="Front. Genet.">
        <title>Chromosome-Scale Assembly of the Dendrobium nobile Genome Provides Insights Into the Molecular Mechanism of the Biosynthesis of the Medicinal Active Ingredient of Dendrobium.</title>
        <authorList>
            <person name="Xu Q."/>
            <person name="Niu S.-C."/>
            <person name="Li K.-L."/>
            <person name="Zheng P.-J."/>
            <person name="Zhang X.-J."/>
            <person name="Jia Y."/>
            <person name="Liu Y."/>
            <person name="Niu Y.-X."/>
            <person name="Yu L.-H."/>
            <person name="Chen D.-F."/>
            <person name="Zhang G.-Q."/>
        </authorList>
    </citation>
    <scope>NUCLEOTIDE SEQUENCE</scope>
    <source>
        <tissue evidence="2">Leaf</tissue>
    </source>
</reference>
<evidence type="ECO:0000313" key="2">
    <source>
        <dbReference type="EMBL" id="KAI0527525.1"/>
    </source>
</evidence>
<gene>
    <name evidence="2" type="ORF">KFK09_003129</name>
</gene>
<sequence length="66" mass="7586">MFALTRTYSKNARLSKNTQFKRKRNSRARAREKSSFHNNISFSIVTRTIVVSSPLLQKPSSFLPPS</sequence>
<protein>
    <submittedName>
        <fullName evidence="2">Uncharacterized protein</fullName>
    </submittedName>
</protein>